<gene>
    <name evidence="3" type="ORF">PSTG_02429</name>
</gene>
<keyword evidence="2" id="KW-0732">Signal</keyword>
<sequence>MSFIRTVCVLLCIRVTMAALTHGDDWYNLMNKMAESADLPPSDHGEISESDGMGTHSTQSDVNWIQEMRLMDPDPHEGMSDHLTQASVAQETQEARYVQSAQMPIQVPHTSYPVPPHSPAYDSRPGSLNSVVINTPINTMKASSVGKYVTPSNEDRQRKRLRDWQSRLTRLEGQDLHPEHFHFDRGISEFDHPRASQMNQMGSLYATARYKMQGNEGRQHKLARNCEFPAVNQGQGIYNEIIHHPEYSTTDFWTHPMNREIQPNSPRLTVDQYISRQATEGQQNHLTKLLQNKPPENPTEMGQILSGDDLKNHIMEILIRPHFPQAHPENLDDIKPPTRPLNLPSQIKTKLHCRGQIEPYKPFYKDRMMKLYQNLEASTNSPVVNKIGDWNFILFEIKQVNTHPSDLMALMIPSTEKRNWYTNPRLYSNVISIQEWLTKVHSVLWKEFNGDISPQADHQKMMLWFFQEIFNPQYGIPILSTVYIQNLINAQIGPVQIWIMRLLKGEQSLQTTSVAISAIWFKKTSSEQWEKYFQDDSYFWNCIYGLFSTHVEPVEQQVQLSKFHQALGKFIHIPHDRSGIWDLSIGDFKIKSKPPSIQLIGKPPTSETKAKATLKIMKTQAEIHLHARQASVIHATNKDLGIAITKQSQEVDGYFYIRLMNKRSELLRTSLDQKRSLSSFVDHLEFYSSCIISSLDLPLNSQDTYQTNFLDWVHLKLFGDGTDLILPIQGRVRQSFFNQPTVPTFDKVQIFILENNVRQANNKNHHAAPMLFGYWLKNKHAEIWNAKFKTDEEFSEFLYTIKGPYF</sequence>
<evidence type="ECO:0000256" key="2">
    <source>
        <dbReference type="SAM" id="SignalP"/>
    </source>
</evidence>
<keyword evidence="4" id="KW-1185">Reference proteome</keyword>
<feature type="signal peptide" evidence="2">
    <location>
        <begin position="1"/>
        <end position="18"/>
    </location>
</feature>
<evidence type="ECO:0000313" key="4">
    <source>
        <dbReference type="Proteomes" id="UP000054564"/>
    </source>
</evidence>
<feature type="region of interest" description="Disordered" evidence="1">
    <location>
        <begin position="38"/>
        <end position="58"/>
    </location>
</feature>
<dbReference type="Proteomes" id="UP000054564">
    <property type="component" value="Unassembled WGS sequence"/>
</dbReference>
<evidence type="ECO:0000256" key="1">
    <source>
        <dbReference type="SAM" id="MobiDB-lite"/>
    </source>
</evidence>
<protein>
    <submittedName>
        <fullName evidence="3">Uncharacterized protein</fullName>
    </submittedName>
</protein>
<evidence type="ECO:0000313" key="3">
    <source>
        <dbReference type="EMBL" id="KNF04519.1"/>
    </source>
</evidence>
<accession>A0A0L0VZ02</accession>
<dbReference type="AlphaFoldDB" id="A0A0L0VZ02"/>
<dbReference type="OrthoDB" id="2519209at2759"/>
<organism evidence="3 4">
    <name type="scientific">Puccinia striiformis f. sp. tritici PST-78</name>
    <dbReference type="NCBI Taxonomy" id="1165861"/>
    <lineage>
        <taxon>Eukaryota</taxon>
        <taxon>Fungi</taxon>
        <taxon>Dikarya</taxon>
        <taxon>Basidiomycota</taxon>
        <taxon>Pucciniomycotina</taxon>
        <taxon>Pucciniomycetes</taxon>
        <taxon>Pucciniales</taxon>
        <taxon>Pucciniaceae</taxon>
        <taxon>Puccinia</taxon>
    </lineage>
</organism>
<comment type="caution">
    <text evidence="3">The sequence shown here is derived from an EMBL/GenBank/DDBJ whole genome shotgun (WGS) entry which is preliminary data.</text>
</comment>
<name>A0A0L0VZ02_9BASI</name>
<proteinExistence type="predicted"/>
<dbReference type="EMBL" id="AJIL01000012">
    <property type="protein sequence ID" value="KNF04519.1"/>
    <property type="molecule type" value="Genomic_DNA"/>
</dbReference>
<feature type="chain" id="PRO_5005550785" evidence="2">
    <location>
        <begin position="19"/>
        <end position="806"/>
    </location>
</feature>
<reference evidence="4" key="1">
    <citation type="submission" date="2014-03" db="EMBL/GenBank/DDBJ databases">
        <title>The Genome Sequence of Puccinia striiformis f. sp. tritici PST-78.</title>
        <authorList>
            <consortium name="The Broad Institute Genome Sequencing Platform"/>
            <person name="Cuomo C."/>
            <person name="Hulbert S."/>
            <person name="Chen X."/>
            <person name="Walker B."/>
            <person name="Young S.K."/>
            <person name="Zeng Q."/>
            <person name="Gargeya S."/>
            <person name="Fitzgerald M."/>
            <person name="Haas B."/>
            <person name="Abouelleil A."/>
            <person name="Alvarado L."/>
            <person name="Arachchi H.M."/>
            <person name="Berlin A.M."/>
            <person name="Chapman S.B."/>
            <person name="Goldberg J."/>
            <person name="Griggs A."/>
            <person name="Gujja S."/>
            <person name="Hansen M."/>
            <person name="Howarth C."/>
            <person name="Imamovic A."/>
            <person name="Larimer J."/>
            <person name="McCowan C."/>
            <person name="Montmayeur A."/>
            <person name="Murphy C."/>
            <person name="Neiman D."/>
            <person name="Pearson M."/>
            <person name="Priest M."/>
            <person name="Roberts A."/>
            <person name="Saif S."/>
            <person name="Shea T."/>
            <person name="Sisk P."/>
            <person name="Sykes S."/>
            <person name="Wortman J."/>
            <person name="Nusbaum C."/>
            <person name="Birren B."/>
        </authorList>
    </citation>
    <scope>NUCLEOTIDE SEQUENCE [LARGE SCALE GENOMIC DNA]</scope>
    <source>
        <strain evidence="4">race PST-78</strain>
    </source>
</reference>